<dbReference type="PROSITE" id="PS50965">
    <property type="entry name" value="NERD"/>
    <property type="match status" value="1"/>
</dbReference>
<evidence type="ECO:0000313" key="3">
    <source>
        <dbReference type="Proteomes" id="UP000219252"/>
    </source>
</evidence>
<dbReference type="Pfam" id="PF08378">
    <property type="entry name" value="NERD"/>
    <property type="match status" value="1"/>
</dbReference>
<dbReference type="RefSeq" id="WP_097150369.1">
    <property type="nucleotide sequence ID" value="NZ_OBQC01000012.1"/>
</dbReference>
<reference evidence="3" key="1">
    <citation type="submission" date="2017-08" db="EMBL/GenBank/DDBJ databases">
        <authorList>
            <person name="Varghese N."/>
            <person name="Submissions S."/>
        </authorList>
    </citation>
    <scope>NUCLEOTIDE SEQUENCE [LARGE SCALE GENOMIC DNA]</scope>
    <source>
        <strain evidence="3">JC23</strain>
    </source>
</reference>
<dbReference type="Proteomes" id="UP000219252">
    <property type="component" value="Unassembled WGS sequence"/>
</dbReference>
<keyword evidence="3" id="KW-1185">Reference proteome</keyword>
<evidence type="ECO:0000313" key="2">
    <source>
        <dbReference type="EMBL" id="SOC42285.1"/>
    </source>
</evidence>
<dbReference type="InterPro" id="IPR011528">
    <property type="entry name" value="NERD"/>
</dbReference>
<dbReference type="OrthoDB" id="2164794at2"/>
<gene>
    <name evidence="2" type="ORF">SAMN05877842_1129</name>
</gene>
<proteinExistence type="predicted"/>
<protein>
    <submittedName>
        <fullName evidence="2">Nuclease-like protein</fullName>
    </submittedName>
</protein>
<dbReference type="EMBL" id="OBQC01000012">
    <property type="protein sequence ID" value="SOC42285.1"/>
    <property type="molecule type" value="Genomic_DNA"/>
</dbReference>
<name>A0A285UK61_9BACL</name>
<organism evidence="2 3">
    <name type="scientific">Ureibacillus acetophenoni</name>
    <dbReference type="NCBI Taxonomy" id="614649"/>
    <lineage>
        <taxon>Bacteria</taxon>
        <taxon>Bacillati</taxon>
        <taxon>Bacillota</taxon>
        <taxon>Bacilli</taxon>
        <taxon>Bacillales</taxon>
        <taxon>Caryophanaceae</taxon>
        <taxon>Ureibacillus</taxon>
    </lineage>
</organism>
<sequence>MIYKSRRKSRELFILEMLHKRMPLPDQEKNYYLSLKKGFEGELMFDALTEKLESDFLVLNDLLLKNNKTTFQIDSLIISSNKLYFYEIKNLEGDHFYETDKLFKLPKTEVPNPLFQLRRSETLLKQLIFSLGFNLPVEGFVVFINPEFTLYQSPLNYPFLFPTQIKRYLRVLDSGSTSVITEKHKKLADKLVELHHQTIKENNYSNVPEYKYEDLRKGITCAKCESFSVTIQGRSCMCINCGNVESVTTAIIRATNEFKALFPKEPITTNTIHHWCKIIDSKKRVQRVLDSNYSIISKRKWTYYE</sequence>
<feature type="domain" description="NERD" evidence="1">
    <location>
        <begin position="37"/>
        <end position="147"/>
    </location>
</feature>
<dbReference type="AlphaFoldDB" id="A0A285UK61"/>
<accession>A0A285UK61</accession>
<evidence type="ECO:0000259" key="1">
    <source>
        <dbReference type="PROSITE" id="PS50965"/>
    </source>
</evidence>